<comment type="caution">
    <text evidence="1">The sequence shown here is derived from an EMBL/GenBank/DDBJ whole genome shotgun (WGS) entry which is preliminary data.</text>
</comment>
<keyword evidence="2" id="KW-1185">Reference proteome</keyword>
<evidence type="ECO:0000313" key="2">
    <source>
        <dbReference type="Proteomes" id="UP000309997"/>
    </source>
</evidence>
<name>A0ACC4AYM7_POPAL</name>
<dbReference type="EMBL" id="RCHU02000015">
    <property type="protein sequence ID" value="KAL3571331.1"/>
    <property type="molecule type" value="Genomic_DNA"/>
</dbReference>
<evidence type="ECO:0000313" key="1">
    <source>
        <dbReference type="EMBL" id="KAL3571331.1"/>
    </source>
</evidence>
<protein>
    <submittedName>
        <fullName evidence="1">Uncharacterized protein</fullName>
    </submittedName>
</protein>
<proteinExistence type="predicted"/>
<sequence>MPAFWRILKKTREQGVSLHKLSSHGCYVLNSSFDKPEYDHILDFLGVRPVSSEWYVKCIQDSNIVMGVSEETYLELLHFLAVNWQSEFHRTGMGNIPLIKYVRVNPLIVTSSQASVFVLCFFQHHSSV</sequence>
<accession>A0ACC4AYM7</accession>
<gene>
    <name evidence="1" type="ORF">D5086_028580</name>
</gene>
<organism evidence="1 2">
    <name type="scientific">Populus alba</name>
    <name type="common">White poplar</name>
    <dbReference type="NCBI Taxonomy" id="43335"/>
    <lineage>
        <taxon>Eukaryota</taxon>
        <taxon>Viridiplantae</taxon>
        <taxon>Streptophyta</taxon>
        <taxon>Embryophyta</taxon>
        <taxon>Tracheophyta</taxon>
        <taxon>Spermatophyta</taxon>
        <taxon>Magnoliopsida</taxon>
        <taxon>eudicotyledons</taxon>
        <taxon>Gunneridae</taxon>
        <taxon>Pentapetalae</taxon>
        <taxon>rosids</taxon>
        <taxon>fabids</taxon>
        <taxon>Malpighiales</taxon>
        <taxon>Salicaceae</taxon>
        <taxon>Saliceae</taxon>
        <taxon>Populus</taxon>
    </lineage>
</organism>
<reference evidence="1 2" key="1">
    <citation type="journal article" date="2024" name="Plant Biotechnol. J.">
        <title>Genome and CRISPR/Cas9 system of a widespread forest tree (Populus alba) in the world.</title>
        <authorList>
            <person name="Liu Y.J."/>
            <person name="Jiang P.F."/>
            <person name="Han X.M."/>
            <person name="Li X.Y."/>
            <person name="Wang H.M."/>
            <person name="Wang Y.J."/>
            <person name="Wang X.X."/>
            <person name="Zeng Q.Y."/>
        </authorList>
    </citation>
    <scope>NUCLEOTIDE SEQUENCE [LARGE SCALE GENOMIC DNA]</scope>
    <source>
        <strain evidence="2">cv. PAL-ZL1</strain>
    </source>
</reference>
<dbReference type="Proteomes" id="UP000309997">
    <property type="component" value="Unassembled WGS sequence"/>
</dbReference>